<evidence type="ECO:0000256" key="4">
    <source>
        <dbReference type="ARBA" id="ARBA00022714"/>
    </source>
</evidence>
<reference evidence="14 15" key="1">
    <citation type="submission" date="2018-03" db="EMBL/GenBank/DDBJ databases">
        <title>Bacillus urumqiensis sp. nov., a moderately haloalkaliphilic bacterium isolated from a salt lake.</title>
        <authorList>
            <person name="Zhao B."/>
            <person name="Liao Z."/>
        </authorList>
    </citation>
    <scope>NUCLEOTIDE SEQUENCE [LARGE SCALE GENOMIC DNA]</scope>
    <source>
        <strain evidence="14 15">BZ-SZ-XJ18</strain>
    </source>
</reference>
<evidence type="ECO:0000256" key="5">
    <source>
        <dbReference type="ARBA" id="ARBA00022723"/>
    </source>
</evidence>
<keyword evidence="15" id="KW-1185">Reference proteome</keyword>
<evidence type="ECO:0000256" key="8">
    <source>
        <dbReference type="ARBA" id="ARBA00023004"/>
    </source>
</evidence>
<dbReference type="OrthoDB" id="9778346at2"/>
<feature type="binding site" evidence="12">
    <location>
        <position position="228"/>
    </location>
    <ligand>
        <name>[2Fe-2S] cluster</name>
        <dbReference type="ChEBI" id="CHEBI:190135"/>
    </ligand>
</feature>
<evidence type="ECO:0000313" key="15">
    <source>
        <dbReference type="Proteomes" id="UP000243650"/>
    </source>
</evidence>
<dbReference type="Pfam" id="PF10418">
    <property type="entry name" value="DHODB_Fe-S_bind"/>
    <property type="match status" value="1"/>
</dbReference>
<comment type="similarity">
    <text evidence="1">Belongs to the PyrK family.</text>
</comment>
<feature type="domain" description="Dihydroorotate dehydrogenase electron transfer subunit iron-sulphur cluster binding" evidence="13">
    <location>
        <begin position="215"/>
        <end position="255"/>
    </location>
</feature>
<evidence type="ECO:0000256" key="10">
    <source>
        <dbReference type="ARBA" id="ARBA00034078"/>
    </source>
</evidence>
<dbReference type="InterPro" id="IPR019480">
    <property type="entry name" value="Dihydroorotate_DH_Fe-S-bd"/>
</dbReference>
<dbReference type="Proteomes" id="UP000243650">
    <property type="component" value="Unassembled WGS sequence"/>
</dbReference>
<keyword evidence="9 12" id="KW-0411">Iron-sulfur</keyword>
<dbReference type="Gene3D" id="3.40.50.80">
    <property type="entry name" value="Nucleotide-binding domain of ferredoxin-NADP reductase (FNR) module"/>
    <property type="match status" value="1"/>
</dbReference>
<evidence type="ECO:0000256" key="6">
    <source>
        <dbReference type="ARBA" id="ARBA00022827"/>
    </source>
</evidence>
<dbReference type="SUPFAM" id="SSF52343">
    <property type="entry name" value="Ferredoxin reductase-like, C-terminal NADP-linked domain"/>
    <property type="match status" value="1"/>
</dbReference>
<keyword evidence="2" id="KW-0813">Transport</keyword>
<keyword evidence="4 12" id="KW-0001">2Fe-2S</keyword>
<evidence type="ECO:0000256" key="11">
    <source>
        <dbReference type="PIRSR" id="PIRSR006816-1"/>
    </source>
</evidence>
<evidence type="ECO:0000256" key="7">
    <source>
        <dbReference type="ARBA" id="ARBA00022982"/>
    </source>
</evidence>
<dbReference type="GO" id="GO:0051537">
    <property type="term" value="F:2 iron, 2 sulfur cluster binding"/>
    <property type="evidence" value="ECO:0007669"/>
    <property type="project" value="UniProtKB-KW"/>
</dbReference>
<organism evidence="14 15">
    <name type="scientific">Alkalicoccus urumqiensis</name>
    <name type="common">Bacillus urumqiensis</name>
    <dbReference type="NCBI Taxonomy" id="1548213"/>
    <lineage>
        <taxon>Bacteria</taxon>
        <taxon>Bacillati</taxon>
        <taxon>Bacillota</taxon>
        <taxon>Bacilli</taxon>
        <taxon>Bacillales</taxon>
        <taxon>Bacillaceae</taxon>
        <taxon>Alkalicoccus</taxon>
    </lineage>
</organism>
<keyword evidence="6 11" id="KW-0274">FAD</keyword>
<gene>
    <name evidence="14" type="ORF">C6I21_01610</name>
</gene>
<comment type="cofactor">
    <cofactor evidence="12">
        <name>[2Fe-2S] cluster</name>
        <dbReference type="ChEBI" id="CHEBI:190135"/>
    </cofactor>
    <text evidence="12">Binds 1 [2Fe-2S] cluster per subunit.</text>
</comment>
<dbReference type="Gene3D" id="2.10.240.10">
    <property type="entry name" value="Dihydroorotate dehydrogenase, electron transfer subunit"/>
    <property type="match status" value="1"/>
</dbReference>
<dbReference type="RefSeq" id="WP_105957666.1">
    <property type="nucleotide sequence ID" value="NZ_PVNS01000001.1"/>
</dbReference>
<dbReference type="InterPro" id="IPR050353">
    <property type="entry name" value="PyrK_electron_transfer"/>
</dbReference>
<dbReference type="AlphaFoldDB" id="A0A2P6MLX5"/>
<comment type="cofactor">
    <cofactor evidence="10">
        <name>[2Fe-2S] cluster</name>
        <dbReference type="ChEBI" id="CHEBI:190135"/>
    </cofactor>
</comment>
<accession>A0A2P6MLX5</accession>
<dbReference type="GO" id="GO:0006221">
    <property type="term" value="P:pyrimidine nucleotide biosynthetic process"/>
    <property type="evidence" value="ECO:0007669"/>
    <property type="project" value="InterPro"/>
</dbReference>
<dbReference type="GO" id="GO:0046872">
    <property type="term" value="F:metal ion binding"/>
    <property type="evidence" value="ECO:0007669"/>
    <property type="project" value="UniProtKB-KW"/>
</dbReference>
<dbReference type="PANTHER" id="PTHR43513:SF3">
    <property type="entry name" value="DIHYDROOROTATE DEHYDROGENASE B (NAD(+)), ELECTRON TRANSFER SUBUNIT-RELATED"/>
    <property type="match status" value="1"/>
</dbReference>
<feature type="binding site" evidence="12">
    <location>
        <position position="220"/>
    </location>
    <ligand>
        <name>[2Fe-2S] cluster</name>
        <dbReference type="ChEBI" id="CHEBI:190135"/>
    </ligand>
</feature>
<keyword evidence="8 12" id="KW-0408">Iron</keyword>
<dbReference type="CDD" id="cd06218">
    <property type="entry name" value="DHOD_e_trans"/>
    <property type="match status" value="1"/>
</dbReference>
<comment type="cofactor">
    <cofactor evidence="11">
        <name>FAD</name>
        <dbReference type="ChEBI" id="CHEBI:57692"/>
    </cofactor>
    <text evidence="11">Binds 1 FAD per subunit.</text>
</comment>
<evidence type="ECO:0000256" key="3">
    <source>
        <dbReference type="ARBA" id="ARBA00022630"/>
    </source>
</evidence>
<sequence length="258" mass="28604">MKQHLLPVLKNIQVSQRYWLMVVDRTSMPENVDPGQFFHLRTTEALSPFLRRPLSVYRITETTLEFLYLVKGAGTVEMTKKETGDTLDVLGPLGQGFQLGSQKEILLTARGVGIATLAALAQKAVENGTGCTAILSARTKDDLLSGEMLEEMGVQVYRVTEEQGNSDVKAVEAQMREIIEQKDIDSLYTCGSRRLSLLNQRLLHEYGLQGEIALEEQMGCAMGACFSCVSPIQKDGKEHSVRVCYEGPVFPMEQVVIS</sequence>
<protein>
    <submittedName>
        <fullName evidence="14">Dihydroorotate dehydrogenase electron transfer subunit</fullName>
    </submittedName>
</protein>
<dbReference type="InterPro" id="IPR039261">
    <property type="entry name" value="FNR_nucleotide-bd"/>
</dbReference>
<dbReference type="GO" id="GO:0050660">
    <property type="term" value="F:flavin adenine dinucleotide binding"/>
    <property type="evidence" value="ECO:0007669"/>
    <property type="project" value="InterPro"/>
</dbReference>
<evidence type="ECO:0000256" key="1">
    <source>
        <dbReference type="ARBA" id="ARBA00006422"/>
    </source>
</evidence>
<dbReference type="EMBL" id="PVNS01000001">
    <property type="protein sequence ID" value="PRO67282.1"/>
    <property type="molecule type" value="Genomic_DNA"/>
</dbReference>
<comment type="caution">
    <text evidence="14">The sequence shown here is derived from an EMBL/GenBank/DDBJ whole genome shotgun (WGS) entry which is preliminary data.</text>
</comment>
<proteinExistence type="inferred from homology"/>
<dbReference type="SUPFAM" id="SSF63380">
    <property type="entry name" value="Riboflavin synthase domain-like"/>
    <property type="match status" value="1"/>
</dbReference>
<keyword evidence="3 11" id="KW-0285">Flavoprotein</keyword>
<evidence type="ECO:0000259" key="13">
    <source>
        <dbReference type="Pfam" id="PF10418"/>
    </source>
</evidence>
<feature type="binding site" evidence="12">
    <location>
        <position position="225"/>
    </location>
    <ligand>
        <name>[2Fe-2S] cluster</name>
        <dbReference type="ChEBI" id="CHEBI:190135"/>
    </ligand>
</feature>
<name>A0A2P6MLX5_ALKUR</name>
<evidence type="ECO:0000256" key="9">
    <source>
        <dbReference type="ARBA" id="ARBA00023014"/>
    </source>
</evidence>
<feature type="binding site" evidence="12">
    <location>
        <position position="244"/>
    </location>
    <ligand>
        <name>[2Fe-2S] cluster</name>
        <dbReference type="ChEBI" id="CHEBI:190135"/>
    </ligand>
</feature>
<dbReference type="InterPro" id="IPR012165">
    <property type="entry name" value="Cyt_c3_hydrogenase_gsu"/>
</dbReference>
<evidence type="ECO:0000256" key="2">
    <source>
        <dbReference type="ARBA" id="ARBA00022448"/>
    </source>
</evidence>
<feature type="binding site" evidence="11">
    <location>
        <begin position="74"/>
        <end position="75"/>
    </location>
    <ligand>
        <name>FAD</name>
        <dbReference type="ChEBI" id="CHEBI:57692"/>
    </ligand>
</feature>
<evidence type="ECO:0000313" key="14">
    <source>
        <dbReference type="EMBL" id="PRO67282.1"/>
    </source>
</evidence>
<dbReference type="Gene3D" id="2.40.30.10">
    <property type="entry name" value="Translation factors"/>
    <property type="match status" value="1"/>
</dbReference>
<dbReference type="InterPro" id="IPR017938">
    <property type="entry name" value="Riboflavin_synthase-like_b-brl"/>
</dbReference>
<keyword evidence="7" id="KW-0249">Electron transport</keyword>
<feature type="binding site" evidence="11">
    <location>
        <begin position="52"/>
        <end position="55"/>
    </location>
    <ligand>
        <name>FAD</name>
        <dbReference type="ChEBI" id="CHEBI:57692"/>
    </ligand>
</feature>
<dbReference type="InterPro" id="IPR037117">
    <property type="entry name" value="Dihydroorotate_DH_ele_sf"/>
</dbReference>
<evidence type="ECO:0000256" key="12">
    <source>
        <dbReference type="PIRSR" id="PIRSR006816-2"/>
    </source>
</evidence>
<dbReference type="PANTHER" id="PTHR43513">
    <property type="entry name" value="DIHYDROOROTATE DEHYDROGENASE B (NAD(+)), ELECTRON TRANSFER SUBUNIT"/>
    <property type="match status" value="1"/>
</dbReference>
<dbReference type="PIRSF" id="PIRSF006816">
    <property type="entry name" value="Cyc3_hyd_g"/>
    <property type="match status" value="1"/>
</dbReference>
<keyword evidence="5 12" id="KW-0479">Metal-binding</keyword>